<sequence length="63" mass="7454">MKYILVEVSWMCIRYDASLLLAYKAAIKKMEPNKAIVKVARKLLNRIRFVLKNKEPYRINQGL</sequence>
<dbReference type="EMBL" id="SEWF01000087">
    <property type="protein sequence ID" value="RYU91824.1"/>
    <property type="molecule type" value="Genomic_DNA"/>
</dbReference>
<dbReference type="Proteomes" id="UP000293162">
    <property type="component" value="Unassembled WGS sequence"/>
</dbReference>
<protein>
    <recommendedName>
        <fullName evidence="4">IS110 family transposase</fullName>
    </recommendedName>
</protein>
<dbReference type="EMBL" id="SEWF01000077">
    <property type="protein sequence ID" value="RYU92693.1"/>
    <property type="molecule type" value="Genomic_DNA"/>
</dbReference>
<evidence type="ECO:0000313" key="2">
    <source>
        <dbReference type="EMBL" id="RYU92693.1"/>
    </source>
</evidence>
<evidence type="ECO:0000313" key="1">
    <source>
        <dbReference type="EMBL" id="RYU91824.1"/>
    </source>
</evidence>
<dbReference type="RefSeq" id="WP_130024117.1">
    <property type="nucleotide sequence ID" value="NZ_SEWF01000077.1"/>
</dbReference>
<accession>A0A4Q5LQW7</accession>
<evidence type="ECO:0008006" key="4">
    <source>
        <dbReference type="Google" id="ProtNLM"/>
    </source>
</evidence>
<comment type="caution">
    <text evidence="1">The sequence shown here is derived from an EMBL/GenBank/DDBJ whole genome shotgun (WGS) entry which is preliminary data.</text>
</comment>
<evidence type="ECO:0000313" key="3">
    <source>
        <dbReference type="Proteomes" id="UP000293162"/>
    </source>
</evidence>
<organism evidence="1 3">
    <name type="scientific">Emticicia agri</name>
    <dbReference type="NCBI Taxonomy" id="2492393"/>
    <lineage>
        <taxon>Bacteria</taxon>
        <taxon>Pseudomonadati</taxon>
        <taxon>Bacteroidota</taxon>
        <taxon>Cytophagia</taxon>
        <taxon>Cytophagales</taxon>
        <taxon>Leadbetterellaceae</taxon>
        <taxon>Emticicia</taxon>
    </lineage>
</organism>
<reference evidence="1 3" key="1">
    <citation type="submission" date="2019-02" db="EMBL/GenBank/DDBJ databases">
        <title>Bacterial novel species Emticicia sp. 17J42-9 isolated from soil.</title>
        <authorList>
            <person name="Jung H.-Y."/>
        </authorList>
    </citation>
    <scope>NUCLEOTIDE SEQUENCE [LARGE SCALE GENOMIC DNA]</scope>
    <source>
        <strain evidence="1 3">17J42-9</strain>
    </source>
</reference>
<proteinExistence type="predicted"/>
<name>A0A4Q5LQW7_9BACT</name>
<keyword evidence="3" id="KW-1185">Reference proteome</keyword>
<dbReference type="AlphaFoldDB" id="A0A4Q5LQW7"/>
<dbReference type="OrthoDB" id="964423at2"/>
<gene>
    <name evidence="2" type="ORF">EWM59_25800</name>
    <name evidence="1" type="ORF">EWM59_26490</name>
</gene>